<keyword evidence="9" id="KW-0732">Signal</keyword>
<keyword evidence="3 8" id="KW-0812">Transmembrane</keyword>
<evidence type="ECO:0000256" key="4">
    <source>
        <dbReference type="ARBA" id="ARBA00022989"/>
    </source>
</evidence>
<keyword evidence="6" id="KW-0675">Receptor</keyword>
<dbReference type="OrthoDB" id="8195814at2759"/>
<dbReference type="AlphaFoldDB" id="A0A9J6BLJ9"/>
<keyword evidence="2" id="KW-1003">Cell membrane</keyword>
<evidence type="ECO:0000256" key="3">
    <source>
        <dbReference type="ARBA" id="ARBA00022692"/>
    </source>
</evidence>
<accession>A0A9J6BLJ9</accession>
<evidence type="ECO:0000313" key="10">
    <source>
        <dbReference type="EMBL" id="KAG5670745.1"/>
    </source>
</evidence>
<dbReference type="Proteomes" id="UP001107558">
    <property type="component" value="Chromosome 3"/>
</dbReference>
<evidence type="ECO:0000256" key="8">
    <source>
        <dbReference type="SAM" id="Phobius"/>
    </source>
</evidence>
<keyword evidence="11" id="KW-1185">Reference proteome</keyword>
<dbReference type="GO" id="GO:0005886">
    <property type="term" value="C:plasma membrane"/>
    <property type="evidence" value="ECO:0007669"/>
    <property type="project" value="UniProtKB-SubCell"/>
</dbReference>
<name>A0A9J6BLJ9_POLVA</name>
<feature type="transmembrane region" description="Helical" evidence="8">
    <location>
        <begin position="402"/>
        <end position="422"/>
    </location>
</feature>
<dbReference type="PANTHER" id="PTHR42643">
    <property type="entry name" value="IONOTROPIC RECEPTOR 20A-RELATED"/>
    <property type="match status" value="1"/>
</dbReference>
<evidence type="ECO:0000256" key="5">
    <source>
        <dbReference type="ARBA" id="ARBA00023136"/>
    </source>
</evidence>
<dbReference type="SUPFAM" id="SSF53850">
    <property type="entry name" value="Periplasmic binding protein-like II"/>
    <property type="match status" value="1"/>
</dbReference>
<evidence type="ECO:0000313" key="11">
    <source>
        <dbReference type="Proteomes" id="UP001107558"/>
    </source>
</evidence>
<keyword evidence="5 8" id="KW-0472">Membrane</keyword>
<evidence type="ECO:0000256" key="2">
    <source>
        <dbReference type="ARBA" id="ARBA00022475"/>
    </source>
</evidence>
<organism evidence="10 11">
    <name type="scientific">Polypedilum vanderplanki</name>
    <name type="common">Sleeping chironomid midge</name>
    <dbReference type="NCBI Taxonomy" id="319348"/>
    <lineage>
        <taxon>Eukaryota</taxon>
        <taxon>Metazoa</taxon>
        <taxon>Ecdysozoa</taxon>
        <taxon>Arthropoda</taxon>
        <taxon>Hexapoda</taxon>
        <taxon>Insecta</taxon>
        <taxon>Pterygota</taxon>
        <taxon>Neoptera</taxon>
        <taxon>Endopterygota</taxon>
        <taxon>Diptera</taxon>
        <taxon>Nematocera</taxon>
        <taxon>Chironomoidea</taxon>
        <taxon>Chironomidae</taxon>
        <taxon>Chironominae</taxon>
        <taxon>Polypedilum</taxon>
        <taxon>Polypedilum</taxon>
    </lineage>
</organism>
<comment type="caution">
    <text evidence="10">The sequence shown here is derived from an EMBL/GenBank/DDBJ whole genome shotgun (WGS) entry which is preliminary data.</text>
</comment>
<dbReference type="EMBL" id="JADBJN010000003">
    <property type="protein sequence ID" value="KAG5670745.1"/>
    <property type="molecule type" value="Genomic_DNA"/>
</dbReference>
<evidence type="ECO:0000256" key="1">
    <source>
        <dbReference type="ARBA" id="ARBA00004651"/>
    </source>
</evidence>
<dbReference type="InterPro" id="IPR052192">
    <property type="entry name" value="Insect_Ionotropic_Sensory_Rcpt"/>
</dbReference>
<evidence type="ECO:0008006" key="12">
    <source>
        <dbReference type="Google" id="ProtNLM"/>
    </source>
</evidence>
<protein>
    <recommendedName>
        <fullName evidence="12">Ionotropic receptor</fullName>
    </recommendedName>
</protein>
<evidence type="ECO:0000256" key="6">
    <source>
        <dbReference type="ARBA" id="ARBA00023170"/>
    </source>
</evidence>
<gene>
    <name evidence="10" type="ORF">PVAND_000986</name>
</gene>
<evidence type="ECO:0000256" key="7">
    <source>
        <dbReference type="ARBA" id="ARBA00023180"/>
    </source>
</evidence>
<feature type="transmembrane region" description="Helical" evidence="8">
    <location>
        <begin position="342"/>
        <end position="361"/>
    </location>
</feature>
<evidence type="ECO:0000256" key="9">
    <source>
        <dbReference type="SAM" id="SignalP"/>
    </source>
</evidence>
<dbReference type="PANTHER" id="PTHR42643:SF30">
    <property type="entry name" value="IONOTROPIC RECEPTOR 40A-RELATED"/>
    <property type="match status" value="1"/>
</dbReference>
<feature type="transmembrane region" description="Helical" evidence="8">
    <location>
        <begin position="604"/>
        <end position="627"/>
    </location>
</feature>
<sequence>MKQLKIFLLIIFVSSINSLNQLLLGNSFDCNKVILAAVRAKQSFFYEEHSVRFIELSHKKLNIDMRCEIDVYQPMEIFNDYKKIKFKSVSPSPLSAYPRTKGYFLKGLYDDVIKFLEELSKYNTRMKILVIIMDKGFEDTEKLMKIAFEKFKMLNIAVLIFVNQEEFLCMRNPFSGNLNERKPEFKCWSMKDHEILQDEIKNFIEDRISNLQKYPLKIDVYDQPLLCKLKRDRNGNIKSITYSSCEIVNVLAKKLNFQPIYVVTDGSNDHIKNGSWTGAIGNLENDEMDIAYVANARIIADYKLVKRMLFLQPISGVKHKFVIRKLKNEEKIDLGFSEIDSLSEFLVIVILFLFPPLLMIFKKLESKFCDKKLTDGSFMTVISILLSVSTKHSLGIGNATRFILFGIILFNLIFASFFQSSITTNLETVTKKQQILTINQLIEEGYELRMPISLRDIYINHYGSKISDIMRTIAAEKPKPPKISNFVEGMNYVVAEKNKKIAMLCVTSLVMGLINQYSDNESHEELLEIVPETVADFALAPMTRKDSYFIEKFNMLILRYNEIGLYRFFLKQAMNDANHAEIRTKMQHSHEKSLINFSDLFPLINLYITLTIIAIFIFICETLWNFIKNKKTTIKKKKLKKVEIIFPYLP</sequence>
<feature type="chain" id="PRO_5039898783" description="Ionotropic receptor" evidence="9">
    <location>
        <begin position="19"/>
        <end position="650"/>
    </location>
</feature>
<feature type="signal peptide" evidence="9">
    <location>
        <begin position="1"/>
        <end position="18"/>
    </location>
</feature>
<keyword evidence="4 8" id="KW-1133">Transmembrane helix</keyword>
<comment type="subcellular location">
    <subcellularLocation>
        <location evidence="1">Cell membrane</location>
        <topology evidence="1">Multi-pass membrane protein</topology>
    </subcellularLocation>
</comment>
<keyword evidence="7" id="KW-0325">Glycoprotein</keyword>
<reference evidence="10" key="1">
    <citation type="submission" date="2021-03" db="EMBL/GenBank/DDBJ databases">
        <title>Chromosome level genome of the anhydrobiotic midge Polypedilum vanderplanki.</title>
        <authorList>
            <person name="Yoshida Y."/>
            <person name="Kikawada T."/>
            <person name="Gusev O."/>
        </authorList>
    </citation>
    <scope>NUCLEOTIDE SEQUENCE</scope>
    <source>
        <strain evidence="10">NIAS01</strain>
        <tissue evidence="10">Whole body or cell culture</tissue>
    </source>
</reference>
<dbReference type="Gene3D" id="3.40.190.10">
    <property type="entry name" value="Periplasmic binding protein-like II"/>
    <property type="match status" value="1"/>
</dbReference>
<proteinExistence type="predicted"/>